<evidence type="ECO:0000256" key="6">
    <source>
        <dbReference type="SAM" id="Phobius"/>
    </source>
</evidence>
<reference evidence="8" key="1">
    <citation type="submission" date="2023-06" db="EMBL/GenBank/DDBJ databases">
        <title>Egi l300058.</title>
        <authorList>
            <person name="Gao L."/>
            <person name="Fang B.-Z."/>
            <person name="Li W.-J."/>
        </authorList>
    </citation>
    <scope>NUCLEOTIDE SEQUENCE</scope>
    <source>
        <strain evidence="8">EGI L300058</strain>
    </source>
</reference>
<dbReference type="PANTHER" id="PTHR37422">
    <property type="entry name" value="TEICHURONIC ACID BIOSYNTHESIS PROTEIN TUAE"/>
    <property type="match status" value="1"/>
</dbReference>
<feature type="region of interest" description="Disordered" evidence="5">
    <location>
        <begin position="444"/>
        <end position="464"/>
    </location>
</feature>
<feature type="transmembrane region" description="Helical" evidence="6">
    <location>
        <begin position="12"/>
        <end position="33"/>
    </location>
</feature>
<dbReference type="GO" id="GO:0016874">
    <property type="term" value="F:ligase activity"/>
    <property type="evidence" value="ECO:0007669"/>
    <property type="project" value="UniProtKB-KW"/>
</dbReference>
<evidence type="ECO:0000313" key="9">
    <source>
        <dbReference type="Proteomes" id="UP001172708"/>
    </source>
</evidence>
<sequence length="464" mass="48962">MTRFQASPRSRAWAPAVVLSLVALAVGTAMAVLSVGYDGFAIPVAVALLVLGVASVDMTLVPIVAVPATLALMRVGGEIAVADVALAAGTIVALFLLRGSGALAMQPLLVAGSLYLVLAVPTLIINPYTANLVEWVHEIFLVLGSMVVGFAIGRGGRARMALSIYVMVCAGLGVIAVFLALQTLLSNGQFLPVYIGDLHKNTLGGMLATAAIIAYARPPWIGWARGSAQLGVVLCLSGVLATQSRQGMIAAGVGMLIVGVRPIVRGMRRPKLIWILAAAVTIGIVVSVNQQLSEDNPYNSANARLAWFDSSFEIWRESPVFGNGLRWWYTDRFGESFQPPNAELEVLTSVGVVGLVGFLLMFLVAAVALMRMEPVYGTVAVAVVAGRFAQAQFDLYWVAGQASLLWIVAGIVYGVRERDRFLGLDRTATAMREHAAQIGVAHGGSGRERVARVDNTGGPTSGPR</sequence>
<dbReference type="EMBL" id="JAUHQA010000001">
    <property type="protein sequence ID" value="MDN4481760.1"/>
    <property type="molecule type" value="Genomic_DNA"/>
</dbReference>
<feature type="transmembrane region" description="Helical" evidence="6">
    <location>
        <begin position="271"/>
        <end position="288"/>
    </location>
</feature>
<keyword evidence="9" id="KW-1185">Reference proteome</keyword>
<proteinExistence type="predicted"/>
<evidence type="ECO:0000256" key="1">
    <source>
        <dbReference type="ARBA" id="ARBA00004141"/>
    </source>
</evidence>
<dbReference type="InterPro" id="IPR007016">
    <property type="entry name" value="O-antigen_ligase-rel_domated"/>
</dbReference>
<feature type="transmembrane region" description="Helical" evidence="6">
    <location>
        <begin position="79"/>
        <end position="97"/>
    </location>
</feature>
<evidence type="ECO:0000256" key="4">
    <source>
        <dbReference type="ARBA" id="ARBA00023136"/>
    </source>
</evidence>
<gene>
    <name evidence="8" type="ORF">QQX02_12590</name>
</gene>
<keyword evidence="8" id="KW-0436">Ligase</keyword>
<dbReference type="Pfam" id="PF04932">
    <property type="entry name" value="Wzy_C"/>
    <property type="match status" value="1"/>
</dbReference>
<dbReference type="RefSeq" id="WP_301143501.1">
    <property type="nucleotide sequence ID" value="NZ_JAUHQA010000001.1"/>
</dbReference>
<feature type="transmembrane region" description="Helical" evidence="6">
    <location>
        <begin position="164"/>
        <end position="186"/>
    </location>
</feature>
<evidence type="ECO:0000313" key="8">
    <source>
        <dbReference type="EMBL" id="MDN4481760.1"/>
    </source>
</evidence>
<dbReference type="PANTHER" id="PTHR37422:SF13">
    <property type="entry name" value="LIPOPOLYSACCHARIDE BIOSYNTHESIS PROTEIN PA4999-RELATED"/>
    <property type="match status" value="1"/>
</dbReference>
<evidence type="ECO:0000256" key="5">
    <source>
        <dbReference type="SAM" id="MobiDB-lite"/>
    </source>
</evidence>
<feature type="transmembrane region" description="Helical" evidence="6">
    <location>
        <begin position="135"/>
        <end position="152"/>
    </location>
</feature>
<feature type="domain" description="O-antigen ligase-related" evidence="7">
    <location>
        <begin position="231"/>
        <end position="359"/>
    </location>
</feature>
<comment type="subcellular location">
    <subcellularLocation>
        <location evidence="1">Membrane</location>
        <topology evidence="1">Multi-pass membrane protein</topology>
    </subcellularLocation>
</comment>
<feature type="transmembrane region" description="Helical" evidence="6">
    <location>
        <begin position="247"/>
        <end position="264"/>
    </location>
</feature>
<feature type="transmembrane region" description="Helical" evidence="6">
    <location>
        <begin position="395"/>
        <end position="415"/>
    </location>
</feature>
<dbReference type="InterPro" id="IPR051533">
    <property type="entry name" value="WaaL-like"/>
</dbReference>
<feature type="transmembrane region" description="Helical" evidence="6">
    <location>
        <begin position="346"/>
        <end position="367"/>
    </location>
</feature>
<feature type="transmembrane region" description="Helical" evidence="6">
    <location>
        <begin position="40"/>
        <end position="73"/>
    </location>
</feature>
<keyword evidence="3 6" id="KW-1133">Transmembrane helix</keyword>
<organism evidence="8 9">
    <name type="scientific">Demequina muriae</name>
    <dbReference type="NCBI Taxonomy" id="3051664"/>
    <lineage>
        <taxon>Bacteria</taxon>
        <taxon>Bacillati</taxon>
        <taxon>Actinomycetota</taxon>
        <taxon>Actinomycetes</taxon>
        <taxon>Micrococcales</taxon>
        <taxon>Demequinaceae</taxon>
        <taxon>Demequina</taxon>
    </lineage>
</organism>
<evidence type="ECO:0000259" key="7">
    <source>
        <dbReference type="Pfam" id="PF04932"/>
    </source>
</evidence>
<accession>A0ABT8GK11</accession>
<protein>
    <submittedName>
        <fullName evidence="8">O-antigen ligase family protein</fullName>
    </submittedName>
</protein>
<keyword evidence="2 6" id="KW-0812">Transmembrane</keyword>
<feature type="transmembrane region" description="Helical" evidence="6">
    <location>
        <begin position="374"/>
        <end position="389"/>
    </location>
</feature>
<feature type="transmembrane region" description="Helical" evidence="6">
    <location>
        <begin position="109"/>
        <end position="129"/>
    </location>
</feature>
<keyword evidence="4 6" id="KW-0472">Membrane</keyword>
<evidence type="ECO:0000256" key="3">
    <source>
        <dbReference type="ARBA" id="ARBA00022989"/>
    </source>
</evidence>
<evidence type="ECO:0000256" key="2">
    <source>
        <dbReference type="ARBA" id="ARBA00022692"/>
    </source>
</evidence>
<dbReference type="Proteomes" id="UP001172708">
    <property type="component" value="Unassembled WGS sequence"/>
</dbReference>
<comment type="caution">
    <text evidence="8">The sequence shown here is derived from an EMBL/GenBank/DDBJ whole genome shotgun (WGS) entry which is preliminary data.</text>
</comment>
<name>A0ABT8GK11_9MICO</name>